<protein>
    <submittedName>
        <fullName evidence="2">Uncharacterized protein</fullName>
    </submittedName>
</protein>
<dbReference type="Proteomes" id="UP001497623">
    <property type="component" value="Unassembled WGS sequence"/>
</dbReference>
<proteinExistence type="predicted"/>
<feature type="region of interest" description="Disordered" evidence="1">
    <location>
        <begin position="39"/>
        <end position="74"/>
    </location>
</feature>
<keyword evidence="3" id="KW-1185">Reference proteome</keyword>
<organism evidence="2 3">
    <name type="scientific">Meganyctiphanes norvegica</name>
    <name type="common">Northern krill</name>
    <name type="synonym">Thysanopoda norvegica</name>
    <dbReference type="NCBI Taxonomy" id="48144"/>
    <lineage>
        <taxon>Eukaryota</taxon>
        <taxon>Metazoa</taxon>
        <taxon>Ecdysozoa</taxon>
        <taxon>Arthropoda</taxon>
        <taxon>Crustacea</taxon>
        <taxon>Multicrustacea</taxon>
        <taxon>Malacostraca</taxon>
        <taxon>Eumalacostraca</taxon>
        <taxon>Eucarida</taxon>
        <taxon>Euphausiacea</taxon>
        <taxon>Euphausiidae</taxon>
        <taxon>Meganyctiphanes</taxon>
    </lineage>
</organism>
<accession>A0AAV2QX67</accession>
<evidence type="ECO:0000313" key="3">
    <source>
        <dbReference type="Proteomes" id="UP001497623"/>
    </source>
</evidence>
<comment type="caution">
    <text evidence="2">The sequence shown here is derived from an EMBL/GenBank/DDBJ whole genome shotgun (WGS) entry which is preliminary data.</text>
</comment>
<feature type="region of interest" description="Disordered" evidence="1">
    <location>
        <begin position="257"/>
        <end position="291"/>
    </location>
</feature>
<reference evidence="2 3" key="1">
    <citation type="submission" date="2024-05" db="EMBL/GenBank/DDBJ databases">
        <authorList>
            <person name="Wallberg A."/>
        </authorList>
    </citation>
    <scope>NUCLEOTIDE SEQUENCE [LARGE SCALE GENOMIC DNA]</scope>
</reference>
<gene>
    <name evidence="2" type="ORF">MNOR_LOCUS16983</name>
</gene>
<evidence type="ECO:0000313" key="2">
    <source>
        <dbReference type="EMBL" id="CAL4101323.1"/>
    </source>
</evidence>
<sequence length="291" mass="32681">MVISENYDYRIFGSKRRKLSDADANNRARFERRNAIGVSQGVGVSPGNALADPRRKGPRRLYKNPKPQEEEDVDISYTKRTLQKSISYWMTWMEHELCEYLHQNEWDSYKTESLKLIIEYKNKSERRRREDLQAHQQHSQRQHGAGPSGWEPMNSQQHFQPLSQNLSPQPPPQAAISPPRLSPEDSNIITHICHALSTAHGAPIDTNVSIKQEPGLNTSHGTGINIPQEFGLNTSEGSGINTTEGSETNAYVITISHPPNETANGAEWSNRAEGSKEAKWSKGAKGSSKKE</sequence>
<feature type="compositionally biased region" description="Low complexity" evidence="1">
    <location>
        <begin position="281"/>
        <end position="291"/>
    </location>
</feature>
<feature type="region of interest" description="Disordered" evidence="1">
    <location>
        <begin position="127"/>
        <end position="185"/>
    </location>
</feature>
<evidence type="ECO:0000256" key="1">
    <source>
        <dbReference type="SAM" id="MobiDB-lite"/>
    </source>
</evidence>
<name>A0AAV2QX67_MEGNR</name>
<dbReference type="EMBL" id="CAXKWB010011423">
    <property type="protein sequence ID" value="CAL4101323.1"/>
    <property type="molecule type" value="Genomic_DNA"/>
</dbReference>
<dbReference type="AlphaFoldDB" id="A0AAV2QX67"/>